<reference evidence="1" key="1">
    <citation type="journal article" date="2023" name="Plant J.">
        <title>The genome of the king protea, Protea cynaroides.</title>
        <authorList>
            <person name="Chang J."/>
            <person name="Duong T.A."/>
            <person name="Schoeman C."/>
            <person name="Ma X."/>
            <person name="Roodt D."/>
            <person name="Barker N."/>
            <person name="Li Z."/>
            <person name="Van de Peer Y."/>
            <person name="Mizrachi E."/>
        </authorList>
    </citation>
    <scope>NUCLEOTIDE SEQUENCE</scope>
    <source>
        <tissue evidence="1">Young leaves</tissue>
    </source>
</reference>
<proteinExistence type="predicted"/>
<evidence type="ECO:0000313" key="1">
    <source>
        <dbReference type="EMBL" id="KAJ4956718.1"/>
    </source>
</evidence>
<organism evidence="1 2">
    <name type="scientific">Protea cynaroides</name>
    <dbReference type="NCBI Taxonomy" id="273540"/>
    <lineage>
        <taxon>Eukaryota</taxon>
        <taxon>Viridiplantae</taxon>
        <taxon>Streptophyta</taxon>
        <taxon>Embryophyta</taxon>
        <taxon>Tracheophyta</taxon>
        <taxon>Spermatophyta</taxon>
        <taxon>Magnoliopsida</taxon>
        <taxon>Proteales</taxon>
        <taxon>Proteaceae</taxon>
        <taxon>Protea</taxon>
    </lineage>
</organism>
<dbReference type="Proteomes" id="UP001141806">
    <property type="component" value="Unassembled WGS sequence"/>
</dbReference>
<dbReference type="AlphaFoldDB" id="A0A9Q0K088"/>
<dbReference type="EMBL" id="JAMYWD010000011">
    <property type="protein sequence ID" value="KAJ4956718.1"/>
    <property type="molecule type" value="Genomic_DNA"/>
</dbReference>
<keyword evidence="2" id="KW-1185">Reference proteome</keyword>
<protein>
    <submittedName>
        <fullName evidence="1">Uncharacterized protein</fullName>
    </submittedName>
</protein>
<sequence length="178" mass="20574">MAVYKVVYHFQDCAQPKVLDPNKYGFIDVVYDIYNSVLRHIPQQKSISFKVKCVMKEIDVEMEIEFDDQVLTMLAINYDGLDIHLYVYGVNIYDEYLNAINGYPNTIIDKEVKFQMMGINLEPVRRRRIQKTVFRKGASSSPANIEGTSSKGHEVLVVPIISQSRVDKNVEERCDRIC</sequence>
<accession>A0A9Q0K088</accession>
<gene>
    <name evidence="1" type="ORF">NE237_013501</name>
</gene>
<name>A0A9Q0K088_9MAGN</name>
<comment type="caution">
    <text evidence="1">The sequence shown here is derived from an EMBL/GenBank/DDBJ whole genome shotgun (WGS) entry which is preliminary data.</text>
</comment>
<evidence type="ECO:0000313" key="2">
    <source>
        <dbReference type="Proteomes" id="UP001141806"/>
    </source>
</evidence>